<organism evidence="3">
    <name type="scientific">Candida tenuis (strain ATCC 10573 / BCRC 21748 / CBS 615 / JCM 9827 / NBRC 10315 / NRRL Y-1498 / VKM Y-70)</name>
    <name type="common">Yeast</name>
    <name type="synonym">Yamadazyma tenuis</name>
    <dbReference type="NCBI Taxonomy" id="590646"/>
    <lineage>
        <taxon>Eukaryota</taxon>
        <taxon>Fungi</taxon>
        <taxon>Dikarya</taxon>
        <taxon>Ascomycota</taxon>
        <taxon>Saccharomycotina</taxon>
        <taxon>Pichiomycetes</taxon>
        <taxon>Debaryomycetaceae</taxon>
        <taxon>Yamadazyma</taxon>
    </lineage>
</organism>
<protein>
    <recommendedName>
        <fullName evidence="4">Ran-binding-domain-containing protein</fullName>
    </recommendedName>
</protein>
<feature type="compositionally biased region" description="Acidic residues" evidence="1">
    <location>
        <begin position="301"/>
        <end position="316"/>
    </location>
</feature>
<gene>
    <name evidence="2" type="ORF">CANTEDRAFT_105890</name>
</gene>
<dbReference type="GO" id="GO:0005634">
    <property type="term" value="C:nucleus"/>
    <property type="evidence" value="ECO:0007669"/>
    <property type="project" value="TreeGrafter"/>
</dbReference>
<reference evidence="2 3" key="1">
    <citation type="journal article" date="2011" name="Proc. Natl. Acad. Sci. U.S.A.">
        <title>Comparative genomics of xylose-fermenting fungi for enhanced biofuel production.</title>
        <authorList>
            <person name="Wohlbach D.J."/>
            <person name="Kuo A."/>
            <person name="Sato T.K."/>
            <person name="Potts K.M."/>
            <person name="Salamov A.A."/>
            <person name="LaButti K.M."/>
            <person name="Sun H."/>
            <person name="Clum A."/>
            <person name="Pangilinan J.L."/>
            <person name="Lindquist E.A."/>
            <person name="Lucas S."/>
            <person name="Lapidus A."/>
            <person name="Jin M."/>
            <person name="Gunawan C."/>
            <person name="Balan V."/>
            <person name="Dale B.E."/>
            <person name="Jeffries T.W."/>
            <person name="Zinkel R."/>
            <person name="Barry K.W."/>
            <person name="Grigoriev I.V."/>
            <person name="Gasch A.P."/>
        </authorList>
    </citation>
    <scope>NUCLEOTIDE SEQUENCE [LARGE SCALE GENOMIC DNA]</scope>
    <source>
        <strain evidence="3">ATCC 10573 / BCRC 21748 / CBS 615 / JCM 9827 / NBRC 10315 / NRRL Y-1498 / VKM Y-70</strain>
    </source>
</reference>
<evidence type="ECO:0000256" key="1">
    <source>
        <dbReference type="SAM" id="MobiDB-lite"/>
    </source>
</evidence>
<evidence type="ECO:0000313" key="3">
    <source>
        <dbReference type="Proteomes" id="UP000000707"/>
    </source>
</evidence>
<accession>G3B5Q7</accession>
<dbReference type="InterPro" id="IPR008812">
    <property type="entry name" value="Ran_GTP-bd-rel"/>
</dbReference>
<name>G3B5Q7_CANTC</name>
<proteinExistence type="predicted"/>
<dbReference type="PANTHER" id="PTHR31010:SF2">
    <property type="entry name" value="RAN-SPECIFIC GTPASE-ACTIVATING PROTEIN 30"/>
    <property type="match status" value="1"/>
</dbReference>
<dbReference type="PANTHER" id="PTHR31010">
    <property type="entry name" value="RAN-SPECIFIC GTPASE-ACTIVATING PROTEIN 30-RELATED"/>
    <property type="match status" value="1"/>
</dbReference>
<evidence type="ECO:0000313" key="2">
    <source>
        <dbReference type="EMBL" id="EGV63282.1"/>
    </source>
</evidence>
<dbReference type="KEGG" id="cten:18245849"/>
<dbReference type="GO" id="GO:0030695">
    <property type="term" value="F:GTPase regulator activity"/>
    <property type="evidence" value="ECO:0007669"/>
    <property type="project" value="TreeGrafter"/>
</dbReference>
<dbReference type="AlphaFoldDB" id="G3B5Q7"/>
<feature type="region of interest" description="Disordered" evidence="1">
    <location>
        <begin position="301"/>
        <end position="322"/>
    </location>
</feature>
<dbReference type="Proteomes" id="UP000000707">
    <property type="component" value="Unassembled WGS sequence"/>
</dbReference>
<dbReference type="HOGENOM" id="CLU_014536_0_0_1"/>
<sequence>MDDFITKASSQAVSFAIRSGISLASGYAIRTVTKFVDKIPEKDKAQLNNKIHRVKLQINIVSPSIELIKSMNAGGFSSLQSCNELIDQMTQSFREFDDMVEKWSDQLSNSNTGDVIKQVNKQLDGLIDMIDQTVPLLNLCIVTSGINLNRDLSEEISINKLIEASNIILGSRDSTNTGPVFDLTFFSVFYNPSRLKYIEHESGNQEDETPITWKEEFARAKVSIKSTGNFSYDLNIIEDFDDDRYHEGAPKTKVVKVNDVRKIFFSRSGKLLRLDNNDSAVLILKLDDEYIAFGIYEDVDSESDNNESDDSEDEIEKGETAKQETSKSLSLLEYILRLTILEQVESKSLIEITDEKLLIYLNNEIPRKSSKVSTQTLDMDSNVNRLENLKI</sequence>
<dbReference type="GeneID" id="18245849"/>
<dbReference type="OrthoDB" id="512915at2759"/>
<dbReference type="Pfam" id="PF05508">
    <property type="entry name" value="Ran-binding"/>
    <property type="match status" value="1"/>
</dbReference>
<dbReference type="EMBL" id="GL996524">
    <property type="protein sequence ID" value="EGV63282.1"/>
    <property type="molecule type" value="Genomic_DNA"/>
</dbReference>
<dbReference type="eggNOG" id="ENOG502R7I3">
    <property type="taxonomic scope" value="Eukaryota"/>
</dbReference>
<evidence type="ECO:0008006" key="4">
    <source>
        <dbReference type="Google" id="ProtNLM"/>
    </source>
</evidence>
<dbReference type="GO" id="GO:0005737">
    <property type="term" value="C:cytoplasm"/>
    <property type="evidence" value="ECO:0007669"/>
    <property type="project" value="TreeGrafter"/>
</dbReference>
<keyword evidence="3" id="KW-1185">Reference proteome</keyword>